<dbReference type="EMBL" id="KQ030522">
    <property type="protein sequence ID" value="KJZ74825.1"/>
    <property type="molecule type" value="Genomic_DNA"/>
</dbReference>
<dbReference type="GO" id="GO:0004252">
    <property type="term" value="F:serine-type endopeptidase activity"/>
    <property type="evidence" value="ECO:0007669"/>
    <property type="project" value="InterPro"/>
</dbReference>
<dbReference type="InterPro" id="IPR034193">
    <property type="entry name" value="PCSK9_ProteinaseK-like"/>
</dbReference>
<keyword evidence="4" id="KW-0720">Serine protease</keyword>
<evidence type="ECO:0000313" key="9">
    <source>
        <dbReference type="EMBL" id="KJZ74825.1"/>
    </source>
</evidence>
<dbReference type="Proteomes" id="UP000054481">
    <property type="component" value="Unassembled WGS sequence"/>
</dbReference>
<evidence type="ECO:0000259" key="8">
    <source>
        <dbReference type="Pfam" id="PF00082"/>
    </source>
</evidence>
<dbReference type="GO" id="GO:0006508">
    <property type="term" value="P:proteolysis"/>
    <property type="evidence" value="ECO:0007669"/>
    <property type="project" value="UniProtKB-KW"/>
</dbReference>
<name>A0A0F7ZP38_9HYPO</name>
<feature type="chain" id="PRO_5002525874" description="Peptidase S8/S53 domain-containing protein" evidence="7">
    <location>
        <begin position="20"/>
        <end position="576"/>
    </location>
</feature>
<evidence type="ECO:0000256" key="3">
    <source>
        <dbReference type="ARBA" id="ARBA00022801"/>
    </source>
</evidence>
<feature type="domain" description="Peptidase S8/S53" evidence="8">
    <location>
        <begin position="168"/>
        <end position="393"/>
    </location>
</feature>
<comment type="caution">
    <text evidence="5">Lacks conserved residue(s) required for the propagation of feature annotation.</text>
</comment>
<dbReference type="PROSITE" id="PS51892">
    <property type="entry name" value="SUBTILASE"/>
    <property type="match status" value="1"/>
</dbReference>
<evidence type="ECO:0000256" key="2">
    <source>
        <dbReference type="ARBA" id="ARBA00022670"/>
    </source>
</evidence>
<keyword evidence="7" id="KW-0732">Signal</keyword>
<feature type="compositionally biased region" description="Polar residues" evidence="6">
    <location>
        <begin position="20"/>
        <end position="29"/>
    </location>
</feature>
<reference evidence="9 10" key="1">
    <citation type="journal article" date="2014" name="Genome Biol. Evol.">
        <title>Comparative genomics and transcriptomics analyses reveal divergent lifestyle features of nematode endoparasitic fungus Hirsutella minnesotensis.</title>
        <authorList>
            <person name="Lai Y."/>
            <person name="Liu K."/>
            <person name="Zhang X."/>
            <person name="Zhang X."/>
            <person name="Li K."/>
            <person name="Wang N."/>
            <person name="Shu C."/>
            <person name="Wu Y."/>
            <person name="Wang C."/>
            <person name="Bushley K.E."/>
            <person name="Xiang M."/>
            <person name="Liu X."/>
        </authorList>
    </citation>
    <scope>NUCLEOTIDE SEQUENCE [LARGE SCALE GENOMIC DNA]</scope>
    <source>
        <strain evidence="9 10">3608</strain>
    </source>
</reference>
<dbReference type="PANTHER" id="PTHR43806">
    <property type="entry name" value="PEPTIDASE S8"/>
    <property type="match status" value="1"/>
</dbReference>
<dbReference type="OrthoDB" id="206201at2759"/>
<evidence type="ECO:0000256" key="4">
    <source>
        <dbReference type="ARBA" id="ARBA00022825"/>
    </source>
</evidence>
<dbReference type="InterPro" id="IPR000209">
    <property type="entry name" value="Peptidase_S8/S53_dom"/>
</dbReference>
<dbReference type="PANTHER" id="PTHR43806:SF11">
    <property type="entry name" value="CEREVISIN-RELATED"/>
    <property type="match status" value="1"/>
</dbReference>
<protein>
    <recommendedName>
        <fullName evidence="8">Peptidase S8/S53 domain-containing protein</fullName>
    </recommendedName>
</protein>
<comment type="similarity">
    <text evidence="1 5">Belongs to the peptidase S8 family.</text>
</comment>
<dbReference type="InterPro" id="IPR050131">
    <property type="entry name" value="Peptidase_S8_subtilisin-like"/>
</dbReference>
<keyword evidence="10" id="KW-1185">Reference proteome</keyword>
<dbReference type="PROSITE" id="PS00137">
    <property type="entry name" value="SUBTILASE_HIS"/>
    <property type="match status" value="1"/>
</dbReference>
<sequence length="576" mass="61677">MKPTRAFVGFLLSSCVASALPSTSSNSEPTRPDSLPILNQNANQTVPNRYLVAFKSNVGNDIIDAKVAEIVAKTKKSNLGKRSLDGRALSLDPFPFQIDGETRGIILDADDATIQALSKAEYVASIEADLKGSADSIVSQANAPGNLVRLSHNQISGSSTYDYDDSAGQGITVYVLDGGVRLTHQEFGGRATFGARFSADESENDNDGHGTHVAGLVGGATYGVAKKVQLVAVKLDVEASQMLKALDFVLADVQKKKIQGKAVISMSMHVDGSDIVDKKFKHLVDSGVVCVVSAGNTNDDAGQYSPGREPSVITVGAMNHANDFYWENSAYGPAVDIWAPGFSVQSSYHYSDTSTRYLSGTTTPQVAGLAAYIMALENITQPAQVMSRLKALAEQSGAQVLYNAPNTTGLIASNGLDKTPLSASRPLAKMPWITEDMTSNFWDCGFFAYSENNCGSQVYCDAFDSDPKVKKRGFFKNAQECFDAHEPAPKLRWQEQPPQKPRPASCGDNVISDECPQVCGQRGEYDEGSCGTQAYCEAFDKIKPRPYSLRGFKNTEACLQAHEPRPVAATGAAPAA</sequence>
<dbReference type="InterPro" id="IPR015500">
    <property type="entry name" value="Peptidase_S8_subtilisin-rel"/>
</dbReference>
<keyword evidence="2" id="KW-0645">Protease</keyword>
<dbReference type="Gene3D" id="3.40.50.200">
    <property type="entry name" value="Peptidase S8/S53 domain"/>
    <property type="match status" value="1"/>
</dbReference>
<organism evidence="9 10">
    <name type="scientific">Hirsutella minnesotensis 3608</name>
    <dbReference type="NCBI Taxonomy" id="1043627"/>
    <lineage>
        <taxon>Eukaryota</taxon>
        <taxon>Fungi</taxon>
        <taxon>Dikarya</taxon>
        <taxon>Ascomycota</taxon>
        <taxon>Pezizomycotina</taxon>
        <taxon>Sordariomycetes</taxon>
        <taxon>Hypocreomycetidae</taxon>
        <taxon>Hypocreales</taxon>
        <taxon>Ophiocordycipitaceae</taxon>
        <taxon>Hirsutella</taxon>
    </lineage>
</organism>
<dbReference type="InterPro" id="IPR036852">
    <property type="entry name" value="Peptidase_S8/S53_dom_sf"/>
</dbReference>
<keyword evidence="3" id="KW-0378">Hydrolase</keyword>
<evidence type="ECO:0000256" key="1">
    <source>
        <dbReference type="ARBA" id="ARBA00011073"/>
    </source>
</evidence>
<evidence type="ECO:0000313" key="10">
    <source>
        <dbReference type="Proteomes" id="UP000054481"/>
    </source>
</evidence>
<feature type="region of interest" description="Disordered" evidence="6">
    <location>
        <begin position="20"/>
        <end position="39"/>
    </location>
</feature>
<dbReference type="Pfam" id="PF00082">
    <property type="entry name" value="Peptidase_S8"/>
    <property type="match status" value="1"/>
</dbReference>
<evidence type="ECO:0000256" key="5">
    <source>
        <dbReference type="PROSITE-ProRule" id="PRU01240"/>
    </source>
</evidence>
<dbReference type="PRINTS" id="PR00723">
    <property type="entry name" value="SUBTILISIN"/>
</dbReference>
<evidence type="ECO:0000256" key="6">
    <source>
        <dbReference type="SAM" id="MobiDB-lite"/>
    </source>
</evidence>
<feature type="signal peptide" evidence="7">
    <location>
        <begin position="1"/>
        <end position="19"/>
    </location>
</feature>
<proteinExistence type="inferred from homology"/>
<dbReference type="AlphaFoldDB" id="A0A0F7ZP38"/>
<dbReference type="InterPro" id="IPR022398">
    <property type="entry name" value="Peptidase_S8_His-AS"/>
</dbReference>
<accession>A0A0F7ZP38</accession>
<evidence type="ECO:0000256" key="7">
    <source>
        <dbReference type="SAM" id="SignalP"/>
    </source>
</evidence>
<gene>
    <name evidence="9" type="ORF">HIM_05734</name>
</gene>
<dbReference type="CDD" id="cd04077">
    <property type="entry name" value="Peptidases_S8_PCSK9_ProteinaseK_like"/>
    <property type="match status" value="1"/>
</dbReference>
<dbReference type="SUPFAM" id="SSF52743">
    <property type="entry name" value="Subtilisin-like"/>
    <property type="match status" value="1"/>
</dbReference>